<gene>
    <name evidence="3" type="ORF">DDE18_06035</name>
</gene>
<feature type="chain" id="PRO_5015712014" description="SCP domain-containing protein" evidence="1">
    <location>
        <begin position="28"/>
        <end position="167"/>
    </location>
</feature>
<organism evidence="3 4">
    <name type="scientific">Nocardioides gansuensis</name>
    <dbReference type="NCBI Taxonomy" id="2138300"/>
    <lineage>
        <taxon>Bacteria</taxon>
        <taxon>Bacillati</taxon>
        <taxon>Actinomycetota</taxon>
        <taxon>Actinomycetes</taxon>
        <taxon>Propionibacteriales</taxon>
        <taxon>Nocardioidaceae</taxon>
        <taxon>Nocardioides</taxon>
    </lineage>
</organism>
<accession>A0A2T8FDS2</accession>
<dbReference type="InterPro" id="IPR035940">
    <property type="entry name" value="CAP_sf"/>
</dbReference>
<dbReference type="OrthoDB" id="68195at2"/>
<keyword evidence="4" id="KW-1185">Reference proteome</keyword>
<dbReference type="Proteomes" id="UP000246018">
    <property type="component" value="Unassembled WGS sequence"/>
</dbReference>
<proteinExistence type="predicted"/>
<evidence type="ECO:0000313" key="4">
    <source>
        <dbReference type="Proteomes" id="UP000246018"/>
    </source>
</evidence>
<dbReference type="AlphaFoldDB" id="A0A2T8FDS2"/>
<reference evidence="3 4" key="1">
    <citation type="submission" date="2018-04" db="EMBL/GenBank/DDBJ databases">
        <title>Genome of Nocardioides gansuensis WSJ-1.</title>
        <authorList>
            <person name="Wu S."/>
            <person name="Wang G."/>
        </authorList>
    </citation>
    <scope>NUCLEOTIDE SEQUENCE [LARGE SCALE GENOMIC DNA]</scope>
    <source>
        <strain evidence="3 4">WSJ-1</strain>
    </source>
</reference>
<evidence type="ECO:0000259" key="2">
    <source>
        <dbReference type="Pfam" id="PF00188"/>
    </source>
</evidence>
<sequence>MLRGRFARPLAVLVLSAVSAALMPAHAGTAEVHRPMRKARYASAMETFEQQLIVEINKARERARVPVIRVADACLDGIAEDWSRHLVDLGDLLHRDQSVVLRRCHQSWAGENLIRGSRLTPAQAVQAWLASPAHKAVLLKHRASRIGIAVRRDGRGRYVGVLNLGDS</sequence>
<comment type="caution">
    <text evidence="3">The sequence shown here is derived from an EMBL/GenBank/DDBJ whole genome shotgun (WGS) entry which is preliminary data.</text>
</comment>
<dbReference type="CDD" id="cd05379">
    <property type="entry name" value="CAP_bacterial"/>
    <property type="match status" value="1"/>
</dbReference>
<feature type="domain" description="SCP" evidence="2">
    <location>
        <begin position="56"/>
        <end position="161"/>
    </location>
</feature>
<dbReference type="Gene3D" id="3.40.33.10">
    <property type="entry name" value="CAP"/>
    <property type="match status" value="1"/>
</dbReference>
<dbReference type="SUPFAM" id="SSF55797">
    <property type="entry name" value="PR-1-like"/>
    <property type="match status" value="1"/>
</dbReference>
<keyword evidence="1" id="KW-0732">Signal</keyword>
<evidence type="ECO:0000256" key="1">
    <source>
        <dbReference type="SAM" id="SignalP"/>
    </source>
</evidence>
<name>A0A2T8FDS2_9ACTN</name>
<evidence type="ECO:0000313" key="3">
    <source>
        <dbReference type="EMBL" id="PVG83857.1"/>
    </source>
</evidence>
<dbReference type="RefSeq" id="WP_116571331.1">
    <property type="nucleotide sequence ID" value="NZ_QDGZ01000002.1"/>
</dbReference>
<protein>
    <recommendedName>
        <fullName evidence="2">SCP domain-containing protein</fullName>
    </recommendedName>
</protein>
<dbReference type="Pfam" id="PF00188">
    <property type="entry name" value="CAP"/>
    <property type="match status" value="1"/>
</dbReference>
<dbReference type="EMBL" id="QDGZ01000002">
    <property type="protein sequence ID" value="PVG83857.1"/>
    <property type="molecule type" value="Genomic_DNA"/>
</dbReference>
<dbReference type="InterPro" id="IPR014044">
    <property type="entry name" value="CAP_dom"/>
</dbReference>
<feature type="signal peptide" evidence="1">
    <location>
        <begin position="1"/>
        <end position="27"/>
    </location>
</feature>